<gene>
    <name evidence="2" type="ORF">ACEZDB_23755</name>
</gene>
<sequence>MAGDAISVVPANEASWEDLRTVFGTRGEAAMCQCQWFKVRDVEWRGVPVDERARRLREQTSCDDPTARTTSGLVAYLDGEPVGWCAVQPRTAYLRLLGARVPWTGRTEDKADDAVWSVTCFVTRKGFRHRGVSRALAAATVDFARKRGARAVEGYPIVTQPGQKFGWGELYVGSHGIFADAGYTEVSRPTPRRAVMRVEW</sequence>
<dbReference type="Proteomes" id="UP001592530">
    <property type="component" value="Unassembled WGS sequence"/>
</dbReference>
<accession>A0ABV6X5T7</accession>
<evidence type="ECO:0000313" key="3">
    <source>
        <dbReference type="Proteomes" id="UP001592530"/>
    </source>
</evidence>
<keyword evidence="2" id="KW-0808">Transferase</keyword>
<dbReference type="Pfam" id="PF00583">
    <property type="entry name" value="Acetyltransf_1"/>
    <property type="match status" value="1"/>
</dbReference>
<dbReference type="PROSITE" id="PS51186">
    <property type="entry name" value="GNAT"/>
    <property type="match status" value="1"/>
</dbReference>
<protein>
    <submittedName>
        <fullName evidence="2">GNAT family N-acetyltransferase</fullName>
        <ecNumber evidence="2">2.3.1.-</ecNumber>
    </submittedName>
</protein>
<name>A0ABV6X5T7_9ACTN</name>
<evidence type="ECO:0000313" key="2">
    <source>
        <dbReference type="EMBL" id="MFC1433668.1"/>
    </source>
</evidence>
<comment type="caution">
    <text evidence="2">The sequence shown here is derived from an EMBL/GenBank/DDBJ whole genome shotgun (WGS) entry which is preliminary data.</text>
</comment>
<dbReference type="GO" id="GO:0016746">
    <property type="term" value="F:acyltransferase activity"/>
    <property type="evidence" value="ECO:0007669"/>
    <property type="project" value="UniProtKB-KW"/>
</dbReference>
<evidence type="ECO:0000259" key="1">
    <source>
        <dbReference type="PROSITE" id="PS51186"/>
    </source>
</evidence>
<dbReference type="CDD" id="cd04301">
    <property type="entry name" value="NAT_SF"/>
    <property type="match status" value="1"/>
</dbReference>
<proteinExistence type="predicted"/>
<dbReference type="Gene3D" id="3.40.630.30">
    <property type="match status" value="1"/>
</dbReference>
<dbReference type="InterPro" id="IPR000182">
    <property type="entry name" value="GNAT_dom"/>
</dbReference>
<dbReference type="InterPro" id="IPR016181">
    <property type="entry name" value="Acyl_CoA_acyltransferase"/>
</dbReference>
<dbReference type="EC" id="2.3.1.-" evidence="2"/>
<feature type="domain" description="N-acetyltransferase" evidence="1">
    <location>
        <begin position="17"/>
        <end position="200"/>
    </location>
</feature>
<dbReference type="SUPFAM" id="SSF55729">
    <property type="entry name" value="Acyl-CoA N-acyltransferases (Nat)"/>
    <property type="match status" value="1"/>
</dbReference>
<organism evidence="2 3">
    <name type="scientific">Streptacidiphilus alkalitolerans</name>
    <dbReference type="NCBI Taxonomy" id="3342712"/>
    <lineage>
        <taxon>Bacteria</taxon>
        <taxon>Bacillati</taxon>
        <taxon>Actinomycetota</taxon>
        <taxon>Actinomycetes</taxon>
        <taxon>Kitasatosporales</taxon>
        <taxon>Streptomycetaceae</taxon>
        <taxon>Streptacidiphilus</taxon>
    </lineage>
</organism>
<dbReference type="EMBL" id="JBHEZY010000010">
    <property type="protein sequence ID" value="MFC1433668.1"/>
    <property type="molecule type" value="Genomic_DNA"/>
</dbReference>
<keyword evidence="2" id="KW-0012">Acyltransferase</keyword>
<reference evidence="2 3" key="1">
    <citation type="submission" date="2024-09" db="EMBL/GenBank/DDBJ databases">
        <authorList>
            <person name="Lee S.D."/>
        </authorList>
    </citation>
    <scope>NUCLEOTIDE SEQUENCE [LARGE SCALE GENOMIC DNA]</scope>
    <source>
        <strain evidence="2 3">N1-3</strain>
    </source>
</reference>
<dbReference type="RefSeq" id="WP_380555820.1">
    <property type="nucleotide sequence ID" value="NZ_JBHEZY010000010.1"/>
</dbReference>